<organism evidence="5 6">
    <name type="scientific">Takifugu flavidus</name>
    <name type="common">sansaifugu</name>
    <dbReference type="NCBI Taxonomy" id="433684"/>
    <lineage>
        <taxon>Eukaryota</taxon>
        <taxon>Metazoa</taxon>
        <taxon>Chordata</taxon>
        <taxon>Craniata</taxon>
        <taxon>Vertebrata</taxon>
        <taxon>Euteleostomi</taxon>
        <taxon>Actinopterygii</taxon>
        <taxon>Neopterygii</taxon>
        <taxon>Teleostei</taxon>
        <taxon>Neoteleostei</taxon>
        <taxon>Acanthomorphata</taxon>
        <taxon>Eupercaria</taxon>
        <taxon>Tetraodontiformes</taxon>
        <taxon>Tetradontoidea</taxon>
        <taxon>Tetraodontidae</taxon>
        <taxon>Takifugu</taxon>
    </lineage>
</organism>
<dbReference type="Proteomes" id="UP000324091">
    <property type="component" value="Chromosome 8"/>
</dbReference>
<dbReference type="GO" id="GO:0004862">
    <property type="term" value="F:cAMP-dependent protein kinase inhibitor activity"/>
    <property type="evidence" value="ECO:0007669"/>
    <property type="project" value="InterPro"/>
</dbReference>
<name>A0A5C6MPR6_9TELE</name>
<comment type="function">
    <text evidence="1">Extremely potent competitive inhibitor of cAMP-dependent protein kinase activity, this protein interacts with the catalytic subunit of the enzyme after the cAMP-induced dissociation of its regulatory chains.</text>
</comment>
<comment type="similarity">
    <text evidence="2">Belongs to the PKI family.</text>
</comment>
<evidence type="ECO:0000256" key="3">
    <source>
        <dbReference type="ARBA" id="ARBA00023013"/>
    </source>
</evidence>
<dbReference type="PANTHER" id="PTHR15416">
    <property type="entry name" value="CAMP-DEPENDENT PROTEIN KINASE INHIBITOR/PKI"/>
    <property type="match status" value="1"/>
</dbReference>
<dbReference type="AlphaFoldDB" id="A0A5C6MPR6"/>
<keyword evidence="6" id="KW-1185">Reference proteome</keyword>
<evidence type="ECO:0000313" key="5">
    <source>
        <dbReference type="EMBL" id="TWW57166.1"/>
    </source>
</evidence>
<gene>
    <name evidence="5" type="ORF">D4764_08G0011530</name>
</gene>
<sequence length="265" mass="28963">MTVRCNESAGHGQMMDVEASYSDFINCDRTGRRNAVPDITREGGQGPAGTSELAKDMAEMDLKAAGKLTCRGILMRHGPSGTPAEAFIFVNRGLCTQVFTITGRFPPFLGVGHISSLTIVNYSVVVSDFRLSHRRVSHDMITADADKSRSSTVALWEAFNGSRITANRKGTPGPPQRQRQRAPAATMPREVETRPKVNHGLKSEGGVQTIEGRDVEEGGECILVVLMEDAFAHCRPVWSCCSPDARLLRGIRLKQELLFPLLVIL</sequence>
<evidence type="ECO:0000256" key="4">
    <source>
        <dbReference type="SAM" id="MobiDB-lite"/>
    </source>
</evidence>
<reference evidence="5 6" key="1">
    <citation type="submission" date="2019-04" db="EMBL/GenBank/DDBJ databases">
        <title>Chromosome genome assembly for Takifugu flavidus.</title>
        <authorList>
            <person name="Xiao S."/>
        </authorList>
    </citation>
    <scope>NUCLEOTIDE SEQUENCE [LARGE SCALE GENOMIC DNA]</scope>
    <source>
        <strain evidence="5">HTHZ2018</strain>
        <tissue evidence="5">Muscle</tissue>
    </source>
</reference>
<keyword evidence="3" id="KW-0649">Protein kinase inhibitor</keyword>
<dbReference type="Pfam" id="PF02827">
    <property type="entry name" value="PKI"/>
    <property type="match status" value="1"/>
</dbReference>
<feature type="region of interest" description="Disordered" evidence="4">
    <location>
        <begin position="164"/>
        <end position="193"/>
    </location>
</feature>
<dbReference type="EMBL" id="RHFK02000021">
    <property type="protein sequence ID" value="TWW57166.1"/>
    <property type="molecule type" value="Genomic_DNA"/>
</dbReference>
<proteinExistence type="inferred from homology"/>
<comment type="caution">
    <text evidence="5">The sequence shown here is derived from an EMBL/GenBank/DDBJ whole genome shotgun (WGS) entry which is preliminary data.</text>
</comment>
<evidence type="ECO:0000313" key="6">
    <source>
        <dbReference type="Proteomes" id="UP000324091"/>
    </source>
</evidence>
<protein>
    <submittedName>
        <fullName evidence="5">cAMP-dependent protein kinase inhibitor gamma</fullName>
    </submittedName>
</protein>
<evidence type="ECO:0000256" key="2">
    <source>
        <dbReference type="ARBA" id="ARBA00006393"/>
    </source>
</evidence>
<evidence type="ECO:0000256" key="1">
    <source>
        <dbReference type="ARBA" id="ARBA00002844"/>
    </source>
</evidence>
<dbReference type="InterPro" id="IPR004171">
    <property type="entry name" value="cAMP_dep_PKI"/>
</dbReference>
<accession>A0A5C6MPR6</accession>